<dbReference type="Proteomes" id="UP000264820">
    <property type="component" value="Unplaced"/>
</dbReference>
<proteinExistence type="predicted"/>
<protein>
    <submittedName>
        <fullName evidence="1">Uncharacterized protein</fullName>
    </submittedName>
</protein>
<reference evidence="1" key="2">
    <citation type="submission" date="2025-09" db="UniProtKB">
        <authorList>
            <consortium name="Ensembl"/>
        </authorList>
    </citation>
    <scope>IDENTIFICATION</scope>
</reference>
<dbReference type="AlphaFoldDB" id="A0A3Q2YUR2"/>
<dbReference type="Ensembl" id="ENSHCOT00000000454.1">
    <property type="protein sequence ID" value="ENSHCOP00000022675.1"/>
    <property type="gene ID" value="ENSHCOG00000010580.1"/>
</dbReference>
<evidence type="ECO:0000313" key="2">
    <source>
        <dbReference type="Proteomes" id="UP000264820"/>
    </source>
</evidence>
<reference evidence="1" key="1">
    <citation type="submission" date="2025-08" db="UniProtKB">
        <authorList>
            <consortium name="Ensembl"/>
        </authorList>
    </citation>
    <scope>IDENTIFICATION</scope>
</reference>
<name>A0A3Q2YUR2_HIPCM</name>
<accession>A0A3Q2YUR2</accession>
<sequence>CIGEMYPQDTIHNFIQNNVVMEKPKRYVSSSRQNNVTTTVIELQHPANYLTKFSLESKLPDSDASKKPLVSAGSFLLPAGLPAKRMFTASPKVSKPPLCIVDTNKGHKEFHNKLSGLVPVYIRKKVFSYREHLPACKNILESCLG</sequence>
<evidence type="ECO:0000313" key="1">
    <source>
        <dbReference type="Ensembl" id="ENSHCOP00000022675.1"/>
    </source>
</evidence>
<organism evidence="1 2">
    <name type="scientific">Hippocampus comes</name>
    <name type="common">Tiger tail seahorse</name>
    <dbReference type="NCBI Taxonomy" id="109280"/>
    <lineage>
        <taxon>Eukaryota</taxon>
        <taxon>Metazoa</taxon>
        <taxon>Chordata</taxon>
        <taxon>Craniata</taxon>
        <taxon>Vertebrata</taxon>
        <taxon>Euteleostomi</taxon>
        <taxon>Actinopterygii</taxon>
        <taxon>Neopterygii</taxon>
        <taxon>Teleostei</taxon>
        <taxon>Neoteleostei</taxon>
        <taxon>Acanthomorphata</taxon>
        <taxon>Syngnathiaria</taxon>
        <taxon>Syngnathiformes</taxon>
        <taxon>Syngnathoidei</taxon>
        <taxon>Syngnathidae</taxon>
        <taxon>Hippocampus</taxon>
    </lineage>
</organism>
<keyword evidence="2" id="KW-1185">Reference proteome</keyword>